<dbReference type="InterPro" id="IPR003010">
    <property type="entry name" value="C-N_Hydrolase"/>
</dbReference>
<dbReference type="RefSeq" id="XP_024322149.1">
    <property type="nucleotide sequence ID" value="XM_024470651.1"/>
</dbReference>
<evidence type="ECO:0000259" key="2">
    <source>
        <dbReference type="Pfam" id="PF00795"/>
    </source>
</evidence>
<dbReference type="eggNOG" id="KOG0806">
    <property type="taxonomic scope" value="Eukaryota"/>
</dbReference>
<dbReference type="GO" id="GO:0016811">
    <property type="term" value="F:hydrolase activity, acting on carbon-nitrogen (but not peptide) bonds, in linear amides"/>
    <property type="evidence" value="ECO:0007669"/>
    <property type="project" value="TreeGrafter"/>
</dbReference>
<dbReference type="PANTHER" id="PTHR43674">
    <property type="entry name" value="NITRILASE C965.09-RELATED"/>
    <property type="match status" value="1"/>
</dbReference>
<dbReference type="SUPFAM" id="SSF56317">
    <property type="entry name" value="Carbon-nitrogen hydrolase"/>
    <property type="match status" value="1"/>
</dbReference>
<dbReference type="Pfam" id="PF00795">
    <property type="entry name" value="CN_hydrolase"/>
    <property type="match status" value="1"/>
</dbReference>
<dbReference type="InterPro" id="IPR036526">
    <property type="entry name" value="C-N_Hydrolase_sf"/>
</dbReference>
<dbReference type="InterPro" id="IPR050345">
    <property type="entry name" value="Aliph_Amidase/BUP"/>
</dbReference>
<keyword evidence="1" id="KW-0378">Hydrolase</keyword>
<organism evidence="3">
    <name type="scientific">Pseudogymnoascus destructans</name>
    <dbReference type="NCBI Taxonomy" id="655981"/>
    <lineage>
        <taxon>Eukaryota</taxon>
        <taxon>Fungi</taxon>
        <taxon>Dikarya</taxon>
        <taxon>Ascomycota</taxon>
        <taxon>Pezizomycotina</taxon>
        <taxon>Leotiomycetes</taxon>
        <taxon>Thelebolales</taxon>
        <taxon>Thelebolaceae</taxon>
        <taxon>Pseudogymnoascus</taxon>
    </lineage>
</organism>
<dbReference type="OrthoDB" id="10250282at2759"/>
<dbReference type="PANTHER" id="PTHR43674:SF2">
    <property type="entry name" value="BETA-UREIDOPROPIONASE"/>
    <property type="match status" value="1"/>
</dbReference>
<dbReference type="Proteomes" id="UP000077154">
    <property type="component" value="Unassembled WGS sequence"/>
</dbReference>
<dbReference type="AlphaFoldDB" id="A0A177A3W2"/>
<evidence type="ECO:0000313" key="3">
    <source>
        <dbReference type="EMBL" id="OAF56858.1"/>
    </source>
</evidence>
<name>A0A177A3W2_9PEZI</name>
<feature type="domain" description="CN hydrolase" evidence="2">
    <location>
        <begin position="105"/>
        <end position="269"/>
    </location>
</feature>
<evidence type="ECO:0000256" key="1">
    <source>
        <dbReference type="ARBA" id="ARBA00022801"/>
    </source>
</evidence>
<protein>
    <recommendedName>
        <fullName evidence="2">CN hydrolase domain-containing protein</fullName>
    </recommendedName>
</protein>
<dbReference type="EMBL" id="KV441402">
    <property type="protein sequence ID" value="OAF56858.1"/>
    <property type="molecule type" value="Genomic_DNA"/>
</dbReference>
<gene>
    <name evidence="3" type="ORF">VC83_07072</name>
</gene>
<accession>A0A177A3W2</accession>
<sequence length="304" mass="34868">MDYLLEQFEQGKTLYAEDAFMSPCCNSGWAKLDKYYSLTDRSPVYIAALVLCPQNKWQYMEDNWPIEWITDAKAKVQLFWDREYKSTAITVPTPATETASTVHNAFQEWQKKRQRSQFDIDEYTKYLQAAVLPEKTSILICYDNNVTENVRATALLGAEIIFMPHVTMCTPSTRPGAGFVDHQLWQNRERDPTSLRAEFDGLKGRAWLMTLLLARAYDSAVFSNPIGMDDDQLKNGCSMVLDPFGDVVAECRKLGEAMAVAVCSREKMEMAGRFRYRKARRPELYGHIVGKDRESKLAVTWMSK</sequence>
<dbReference type="VEuPathDB" id="FungiDB:GMDG_06450"/>
<dbReference type="GeneID" id="36290122"/>
<reference evidence="3" key="1">
    <citation type="submission" date="2016-03" db="EMBL/GenBank/DDBJ databases">
        <title>Updated assembly of Pseudogymnoascus destructans, the fungus causing white-nose syndrome of bats.</title>
        <authorList>
            <person name="Palmer J.M."/>
            <person name="Drees K.P."/>
            <person name="Foster J.T."/>
            <person name="Lindner D.L."/>
        </authorList>
    </citation>
    <scope>NUCLEOTIDE SEQUENCE [LARGE SCALE GENOMIC DNA]</scope>
    <source>
        <strain evidence="3">20631-21</strain>
    </source>
</reference>
<dbReference type="Gene3D" id="3.60.110.10">
    <property type="entry name" value="Carbon-nitrogen hydrolase"/>
    <property type="match status" value="1"/>
</dbReference>
<proteinExistence type="predicted"/>